<keyword evidence="3" id="KW-1185">Reference proteome</keyword>
<evidence type="ECO:0000313" key="3">
    <source>
        <dbReference type="Proteomes" id="UP001346869"/>
    </source>
</evidence>
<dbReference type="Proteomes" id="UP001346869">
    <property type="component" value="Unassembled WGS sequence"/>
</dbReference>
<reference evidence="2 3" key="2">
    <citation type="journal article" date="2023" name="Mol. Biol. Evol.">
        <title>Genomics of Secondarily Temperate Adaptation in the Only Non-Antarctic Icefish.</title>
        <authorList>
            <person name="Rivera-Colon A.G."/>
            <person name="Rayamajhi N."/>
            <person name="Minhas B.F."/>
            <person name="Madrigal G."/>
            <person name="Bilyk K.T."/>
            <person name="Yoon V."/>
            <person name="Hune M."/>
            <person name="Gregory S."/>
            <person name="Cheng C.H.C."/>
            <person name="Catchen J.M."/>
        </authorList>
    </citation>
    <scope>NUCLEOTIDE SEQUENCE [LARGE SCALE GENOMIC DNA]</scope>
    <source>
        <strain evidence="2">JMC-PN-2008</strain>
    </source>
</reference>
<sequence length="74" mass="7861">MITKLHAACQIPPTCNSSGLTTSPTTPFPPPLPHPSIPPPPASARGLATDIIHEHLQRAEYSTASAVMKRELPL</sequence>
<name>A0AAN7XUG5_ELEMC</name>
<feature type="compositionally biased region" description="Pro residues" evidence="1">
    <location>
        <begin position="26"/>
        <end position="42"/>
    </location>
</feature>
<comment type="caution">
    <text evidence="2">The sequence shown here is derived from an EMBL/GenBank/DDBJ whole genome shotgun (WGS) entry which is preliminary data.</text>
</comment>
<reference evidence="2 3" key="1">
    <citation type="journal article" date="2023" name="Genes (Basel)">
        <title>Chromosome-Level Genome Assembly and Circadian Gene Repertoire of the Patagonia Blennie Eleginops maclovinus-The Closest Ancestral Proxy of Antarctic Cryonotothenioids.</title>
        <authorList>
            <person name="Cheng C.C."/>
            <person name="Rivera-Colon A.G."/>
            <person name="Minhas B.F."/>
            <person name="Wilson L."/>
            <person name="Rayamajhi N."/>
            <person name="Vargas-Chacoff L."/>
            <person name="Catchen J.M."/>
        </authorList>
    </citation>
    <scope>NUCLEOTIDE SEQUENCE [LARGE SCALE GENOMIC DNA]</scope>
    <source>
        <strain evidence="2">JMC-PN-2008</strain>
    </source>
</reference>
<evidence type="ECO:0000313" key="2">
    <source>
        <dbReference type="EMBL" id="KAK5868640.1"/>
    </source>
</evidence>
<dbReference type="EMBL" id="JAUZQC010000007">
    <property type="protein sequence ID" value="KAK5868640.1"/>
    <property type="molecule type" value="Genomic_DNA"/>
</dbReference>
<evidence type="ECO:0000256" key="1">
    <source>
        <dbReference type="SAM" id="MobiDB-lite"/>
    </source>
</evidence>
<organism evidence="2 3">
    <name type="scientific">Eleginops maclovinus</name>
    <name type="common">Patagonian blennie</name>
    <name type="synonym">Eleginus maclovinus</name>
    <dbReference type="NCBI Taxonomy" id="56733"/>
    <lineage>
        <taxon>Eukaryota</taxon>
        <taxon>Metazoa</taxon>
        <taxon>Chordata</taxon>
        <taxon>Craniata</taxon>
        <taxon>Vertebrata</taxon>
        <taxon>Euteleostomi</taxon>
        <taxon>Actinopterygii</taxon>
        <taxon>Neopterygii</taxon>
        <taxon>Teleostei</taxon>
        <taxon>Neoteleostei</taxon>
        <taxon>Acanthomorphata</taxon>
        <taxon>Eupercaria</taxon>
        <taxon>Perciformes</taxon>
        <taxon>Notothenioidei</taxon>
        <taxon>Eleginopidae</taxon>
        <taxon>Eleginops</taxon>
    </lineage>
</organism>
<accession>A0AAN7XUG5</accession>
<dbReference type="AlphaFoldDB" id="A0AAN7XUG5"/>
<protein>
    <submittedName>
        <fullName evidence="2">Uncharacterized protein</fullName>
    </submittedName>
</protein>
<gene>
    <name evidence="2" type="ORF">PBY51_009636</name>
</gene>
<feature type="region of interest" description="Disordered" evidence="1">
    <location>
        <begin position="13"/>
        <end position="45"/>
    </location>
</feature>
<proteinExistence type="predicted"/>